<reference evidence="1 2" key="1">
    <citation type="submission" date="2020-08" db="EMBL/GenBank/DDBJ databases">
        <title>Genomic Encyclopedia of Type Strains, Phase IV (KMG-IV): sequencing the most valuable type-strain genomes for metagenomic binning, comparative biology and taxonomic classification.</title>
        <authorList>
            <person name="Goeker M."/>
        </authorList>
    </citation>
    <scope>NUCLEOTIDE SEQUENCE [LARGE SCALE GENOMIC DNA]</scope>
    <source>
        <strain evidence="1 2">DSM 102189</strain>
    </source>
</reference>
<dbReference type="Proteomes" id="UP000538147">
    <property type="component" value="Unassembled WGS sequence"/>
</dbReference>
<sequence length="73" mass="8185">MPRPSRAHGPTASEQLEALLGELWPFPGRPPKHDVASWQVTDDWPEQVPVTDGEIAIFEVWFGDLFDELFGPA</sequence>
<organism evidence="1 2">
    <name type="scientific">Polymorphobacter multimanifer</name>
    <dbReference type="NCBI Taxonomy" id="1070431"/>
    <lineage>
        <taxon>Bacteria</taxon>
        <taxon>Pseudomonadati</taxon>
        <taxon>Pseudomonadota</taxon>
        <taxon>Alphaproteobacteria</taxon>
        <taxon>Sphingomonadales</taxon>
        <taxon>Sphingosinicellaceae</taxon>
        <taxon>Polymorphobacter</taxon>
    </lineage>
</organism>
<gene>
    <name evidence="1" type="ORF">FHS79_001245</name>
</gene>
<comment type="caution">
    <text evidence="1">The sequence shown here is derived from an EMBL/GenBank/DDBJ whole genome shotgun (WGS) entry which is preliminary data.</text>
</comment>
<evidence type="ECO:0000313" key="1">
    <source>
        <dbReference type="EMBL" id="MBB6227081.1"/>
    </source>
</evidence>
<evidence type="ECO:0000313" key="2">
    <source>
        <dbReference type="Proteomes" id="UP000538147"/>
    </source>
</evidence>
<protein>
    <submittedName>
        <fullName evidence="1">Uncharacterized protein</fullName>
    </submittedName>
</protein>
<accession>A0A841L6B6</accession>
<proteinExistence type="predicted"/>
<dbReference type="AlphaFoldDB" id="A0A841L6B6"/>
<name>A0A841L6B6_9SPHN</name>
<dbReference type="EMBL" id="JACIIV010000008">
    <property type="protein sequence ID" value="MBB6227081.1"/>
    <property type="molecule type" value="Genomic_DNA"/>
</dbReference>
<dbReference type="RefSeq" id="WP_184197017.1">
    <property type="nucleotide sequence ID" value="NZ_BMOX01000007.1"/>
</dbReference>
<keyword evidence="2" id="KW-1185">Reference proteome</keyword>